<evidence type="ECO:0000313" key="4">
    <source>
        <dbReference type="Proteomes" id="UP000184485"/>
    </source>
</evidence>
<proteinExistence type="predicted"/>
<dbReference type="Pfam" id="PF04241">
    <property type="entry name" value="DUF423"/>
    <property type="match status" value="1"/>
</dbReference>
<evidence type="ECO:0000256" key="2">
    <source>
        <dbReference type="SAM" id="SignalP"/>
    </source>
</evidence>
<feature type="transmembrane region" description="Helical" evidence="1">
    <location>
        <begin position="62"/>
        <end position="81"/>
    </location>
</feature>
<evidence type="ECO:0000313" key="3">
    <source>
        <dbReference type="EMBL" id="SHF11933.1"/>
    </source>
</evidence>
<dbReference type="Proteomes" id="UP000184485">
    <property type="component" value="Unassembled WGS sequence"/>
</dbReference>
<dbReference type="AlphaFoldDB" id="A0A1M4Z1I2"/>
<dbReference type="InterPro" id="IPR006696">
    <property type="entry name" value="DUF423"/>
</dbReference>
<keyword evidence="2" id="KW-0732">Signal</keyword>
<keyword evidence="4" id="KW-1185">Reference proteome</keyword>
<gene>
    <name evidence="3" type="ORF">SAMN02745157_1689</name>
</gene>
<accession>A0A1M4Z1I2</accession>
<keyword evidence="1" id="KW-1133">Transmembrane helix</keyword>
<organism evidence="3 4">
    <name type="scientific">Kaistia soli DSM 19436</name>
    <dbReference type="NCBI Taxonomy" id="1122133"/>
    <lineage>
        <taxon>Bacteria</taxon>
        <taxon>Pseudomonadati</taxon>
        <taxon>Pseudomonadota</taxon>
        <taxon>Alphaproteobacteria</taxon>
        <taxon>Hyphomicrobiales</taxon>
        <taxon>Kaistiaceae</taxon>
        <taxon>Kaistia</taxon>
    </lineage>
</organism>
<keyword evidence="1" id="KW-0812">Transmembrane</keyword>
<feature type="transmembrane region" description="Helical" evidence="1">
    <location>
        <begin position="36"/>
        <end position="55"/>
    </location>
</feature>
<dbReference type="STRING" id="1122133.SAMN02745157_1689"/>
<feature type="chain" id="PRO_5012747858" evidence="2">
    <location>
        <begin position="21"/>
        <end position="116"/>
    </location>
</feature>
<feature type="transmembrane region" description="Helical" evidence="1">
    <location>
        <begin position="87"/>
        <end position="113"/>
    </location>
</feature>
<dbReference type="EMBL" id="FQUP01000001">
    <property type="protein sequence ID" value="SHF11933.1"/>
    <property type="molecule type" value="Genomic_DNA"/>
</dbReference>
<feature type="signal peptide" evidence="2">
    <location>
        <begin position="1"/>
        <end position="20"/>
    </location>
</feature>
<sequence>MDRALLLAAGLAGALGVALAAAGAHIAGADRLATAGQMAMAQAPALLALGLYGVARGRIMTVSAAAIALGLLVFAGALAFHDLTGSAALAFAAPWGGTAMILGWLGIGIAALAGKR</sequence>
<protein>
    <submittedName>
        <fullName evidence="3">Uncharacterized membrane protein YgdD, TMEM256/DUF423 family</fullName>
    </submittedName>
</protein>
<dbReference type="RefSeq" id="WP_073052215.1">
    <property type="nucleotide sequence ID" value="NZ_FQUP01000001.1"/>
</dbReference>
<reference evidence="3 4" key="1">
    <citation type="submission" date="2016-11" db="EMBL/GenBank/DDBJ databases">
        <authorList>
            <person name="Jaros S."/>
            <person name="Januszkiewicz K."/>
            <person name="Wedrychowicz H."/>
        </authorList>
    </citation>
    <scope>NUCLEOTIDE SEQUENCE [LARGE SCALE GENOMIC DNA]</scope>
    <source>
        <strain evidence="3 4">DSM 19436</strain>
    </source>
</reference>
<name>A0A1M4Z1I2_9HYPH</name>
<keyword evidence="1" id="KW-0472">Membrane</keyword>
<evidence type="ECO:0000256" key="1">
    <source>
        <dbReference type="SAM" id="Phobius"/>
    </source>
</evidence>